<dbReference type="InterPro" id="IPR050483">
    <property type="entry name" value="CoA-transferase_III_domain"/>
</dbReference>
<reference evidence="2" key="1">
    <citation type="journal article" date="2014" name="Int. J. Syst. Evol. Microbiol.">
        <title>Complete genome sequence of Corynebacterium casei LMG S-19264T (=DSM 44701T), isolated from a smear-ripened cheese.</title>
        <authorList>
            <consortium name="US DOE Joint Genome Institute (JGI-PGF)"/>
            <person name="Walter F."/>
            <person name="Albersmeier A."/>
            <person name="Kalinowski J."/>
            <person name="Ruckert C."/>
        </authorList>
    </citation>
    <scope>NUCLEOTIDE SEQUENCE</scope>
    <source>
        <strain evidence="2">CGMCC 1.15367</strain>
    </source>
</reference>
<reference evidence="2" key="2">
    <citation type="submission" date="2020-09" db="EMBL/GenBank/DDBJ databases">
        <authorList>
            <person name="Sun Q."/>
            <person name="Zhou Y."/>
        </authorList>
    </citation>
    <scope>NUCLEOTIDE SEQUENCE</scope>
    <source>
        <strain evidence="2">CGMCC 1.15367</strain>
    </source>
</reference>
<dbReference type="RefSeq" id="WP_210318373.1">
    <property type="nucleotide sequence ID" value="NZ_BMIQ01000003.1"/>
</dbReference>
<dbReference type="InterPro" id="IPR003673">
    <property type="entry name" value="CoA-Trfase_fam_III"/>
</dbReference>
<comment type="caution">
    <text evidence="2">The sequence shown here is derived from an EMBL/GenBank/DDBJ whole genome shotgun (WGS) entry which is preliminary data.</text>
</comment>
<dbReference type="GO" id="GO:0008410">
    <property type="term" value="F:CoA-transferase activity"/>
    <property type="evidence" value="ECO:0007669"/>
    <property type="project" value="TreeGrafter"/>
</dbReference>
<keyword evidence="1 2" id="KW-0808">Transferase</keyword>
<dbReference type="AlphaFoldDB" id="A0A917E514"/>
<protein>
    <submittedName>
        <fullName evidence="2">CoA transferase</fullName>
    </submittedName>
</protein>
<dbReference type="Gene3D" id="3.30.1540.10">
    <property type="entry name" value="formyl-coa transferase, domain 3"/>
    <property type="match status" value="1"/>
</dbReference>
<name>A0A917E514_9HYPH</name>
<dbReference type="Proteomes" id="UP000644699">
    <property type="component" value="Unassembled WGS sequence"/>
</dbReference>
<dbReference type="SUPFAM" id="SSF89796">
    <property type="entry name" value="CoA-transferase family III (CaiB/BaiF)"/>
    <property type="match status" value="1"/>
</dbReference>
<keyword evidence="3" id="KW-1185">Reference proteome</keyword>
<sequence>MTPPAAVPAPLAGVKVLDLSRVLAGPLCASMLADLGAEVVKVEIPGRGDDSRAFGPFLDGESCYFMLVNRGKKSITLDMKSEEGLAIVRRLVAGADILIENFRPGVTQRLGLDYERARLLNPRLVYVSISGFGQDGPLAQRPAYDHIVQAMGGIMSVTGWPDGAPTRIGDAVGDVVAGLYGAFGALAALLQRDRTGTGQHVDVAMLDAMASLQMVTLSQIAGGLPSPGRLGNAHPVSAPMDSFAGTDGHVVIAVANDPLFLRLAEAIGRKDLSDDPRFSTDARRLVHRDALHAAIEAWTAERSVETIVAAMAAAGIPAAPIWTLSEMLASDHARHRGLLRETRQPNGAVLGVMPQPVRFSGAAPEGDLAAPALGADTAAVLAAELGLTDDQIAGLKARGVI</sequence>
<gene>
    <name evidence="2" type="ORF">GCM10011390_24140</name>
</gene>
<evidence type="ECO:0000313" key="2">
    <source>
        <dbReference type="EMBL" id="GGE04371.1"/>
    </source>
</evidence>
<evidence type="ECO:0000256" key="1">
    <source>
        <dbReference type="ARBA" id="ARBA00022679"/>
    </source>
</evidence>
<dbReference type="InterPro" id="IPR044855">
    <property type="entry name" value="CoA-Trfase_III_dom3_sf"/>
</dbReference>
<organism evidence="2 3">
    <name type="scientific">Aureimonas endophytica</name>
    <dbReference type="NCBI Taxonomy" id="2027858"/>
    <lineage>
        <taxon>Bacteria</taxon>
        <taxon>Pseudomonadati</taxon>
        <taxon>Pseudomonadota</taxon>
        <taxon>Alphaproteobacteria</taxon>
        <taxon>Hyphomicrobiales</taxon>
        <taxon>Aurantimonadaceae</taxon>
        <taxon>Aureimonas</taxon>
    </lineage>
</organism>
<evidence type="ECO:0000313" key="3">
    <source>
        <dbReference type="Proteomes" id="UP000644699"/>
    </source>
</evidence>
<proteinExistence type="predicted"/>
<dbReference type="Gene3D" id="3.40.50.10540">
    <property type="entry name" value="Crotonobetainyl-coa:carnitine coa-transferase, domain 1"/>
    <property type="match status" value="1"/>
</dbReference>
<dbReference type="InterPro" id="IPR023606">
    <property type="entry name" value="CoA-Trfase_III_dom_1_sf"/>
</dbReference>
<accession>A0A917E514</accession>
<dbReference type="Pfam" id="PF02515">
    <property type="entry name" value="CoA_transf_3"/>
    <property type="match status" value="1"/>
</dbReference>
<dbReference type="PANTHER" id="PTHR48207">
    <property type="entry name" value="SUCCINATE--HYDROXYMETHYLGLUTARATE COA-TRANSFERASE"/>
    <property type="match status" value="1"/>
</dbReference>
<dbReference type="EMBL" id="BMIQ01000003">
    <property type="protein sequence ID" value="GGE04371.1"/>
    <property type="molecule type" value="Genomic_DNA"/>
</dbReference>
<dbReference type="PANTHER" id="PTHR48207:SF3">
    <property type="entry name" value="SUCCINATE--HYDROXYMETHYLGLUTARATE COA-TRANSFERASE"/>
    <property type="match status" value="1"/>
</dbReference>